<accession>A0ABX0GTL7</accession>
<comment type="caution">
    <text evidence="2">The sequence shown here is derived from an EMBL/GenBank/DDBJ whole genome shotgun (WGS) entry which is preliminary data.</text>
</comment>
<gene>
    <name evidence="2" type="ORF">G9H71_08670</name>
</gene>
<dbReference type="NCBIfam" id="TIGR01444">
    <property type="entry name" value="fkbM_fam"/>
    <property type="match status" value="1"/>
</dbReference>
<dbReference type="InterPro" id="IPR052514">
    <property type="entry name" value="SAM-dependent_MTase"/>
</dbReference>
<dbReference type="GO" id="GO:0032259">
    <property type="term" value="P:methylation"/>
    <property type="evidence" value="ECO:0007669"/>
    <property type="project" value="UniProtKB-KW"/>
</dbReference>
<dbReference type="Proteomes" id="UP000800981">
    <property type="component" value="Unassembled WGS sequence"/>
</dbReference>
<dbReference type="PANTHER" id="PTHR34203">
    <property type="entry name" value="METHYLTRANSFERASE, FKBM FAMILY PROTEIN"/>
    <property type="match status" value="1"/>
</dbReference>
<dbReference type="Pfam" id="PF05050">
    <property type="entry name" value="Methyltransf_21"/>
    <property type="match status" value="1"/>
</dbReference>
<keyword evidence="3" id="KW-1185">Reference proteome</keyword>
<evidence type="ECO:0000313" key="3">
    <source>
        <dbReference type="Proteomes" id="UP000800981"/>
    </source>
</evidence>
<organism evidence="2 3">
    <name type="scientific">Motilibacter deserti</name>
    <dbReference type="NCBI Taxonomy" id="2714956"/>
    <lineage>
        <taxon>Bacteria</taxon>
        <taxon>Bacillati</taxon>
        <taxon>Actinomycetota</taxon>
        <taxon>Actinomycetes</taxon>
        <taxon>Motilibacterales</taxon>
        <taxon>Motilibacteraceae</taxon>
        <taxon>Motilibacter</taxon>
    </lineage>
</organism>
<dbReference type="RefSeq" id="WP_166280803.1">
    <property type="nucleotide sequence ID" value="NZ_JAANNP010000003.1"/>
</dbReference>
<evidence type="ECO:0000313" key="2">
    <source>
        <dbReference type="EMBL" id="NHC13853.1"/>
    </source>
</evidence>
<keyword evidence="2" id="KW-0808">Transferase</keyword>
<dbReference type="InterPro" id="IPR006342">
    <property type="entry name" value="FkbM_mtfrase"/>
</dbReference>
<dbReference type="InterPro" id="IPR029063">
    <property type="entry name" value="SAM-dependent_MTases_sf"/>
</dbReference>
<feature type="domain" description="Methyltransferase FkbM" evidence="1">
    <location>
        <begin position="97"/>
        <end position="233"/>
    </location>
</feature>
<sequence length="272" mass="29155">MAAPLSYYPRLLRAYWRETGTPASFARLLRVRLARSKGVGKLAYPTPGLAQVRVRSLGGDVALRSHSTDISVLGELVVSDGYEPVVRLLPPPSTIVDLGANTGLAARWLLDAYARAGRRPRVLAVEPEPGNLEVLRRNVGALPEVAIAPVAVAADAREVRLRTTSGEHGFTMLGDGPGGVPVPARPLVDLLDEHGFAEVGLLKVDIEGGEREVFADCAAWIGRVRSMVVECHAGYTVEALLADIERAGGRFEVLDIDRKPAWGFEVAVLQAA</sequence>
<protein>
    <submittedName>
        <fullName evidence="2">FkbM family methyltransferase</fullName>
    </submittedName>
</protein>
<evidence type="ECO:0000259" key="1">
    <source>
        <dbReference type="Pfam" id="PF05050"/>
    </source>
</evidence>
<keyword evidence="2" id="KW-0489">Methyltransferase</keyword>
<reference evidence="2 3" key="1">
    <citation type="submission" date="2020-03" db="EMBL/GenBank/DDBJ databases">
        <title>Two novel Motilibacter sp.</title>
        <authorList>
            <person name="Liu S."/>
        </authorList>
    </citation>
    <scope>NUCLEOTIDE SEQUENCE [LARGE SCALE GENOMIC DNA]</scope>
    <source>
        <strain evidence="2 3">E257</strain>
    </source>
</reference>
<dbReference type="PANTHER" id="PTHR34203:SF15">
    <property type="entry name" value="SLL1173 PROTEIN"/>
    <property type="match status" value="1"/>
</dbReference>
<dbReference type="GO" id="GO:0008168">
    <property type="term" value="F:methyltransferase activity"/>
    <property type="evidence" value="ECO:0007669"/>
    <property type="project" value="UniProtKB-KW"/>
</dbReference>
<name>A0ABX0GTL7_9ACTN</name>
<dbReference type="EMBL" id="JAANNP010000003">
    <property type="protein sequence ID" value="NHC13853.1"/>
    <property type="molecule type" value="Genomic_DNA"/>
</dbReference>
<proteinExistence type="predicted"/>
<dbReference type="Gene3D" id="3.40.50.150">
    <property type="entry name" value="Vaccinia Virus protein VP39"/>
    <property type="match status" value="1"/>
</dbReference>
<dbReference type="SUPFAM" id="SSF53335">
    <property type="entry name" value="S-adenosyl-L-methionine-dependent methyltransferases"/>
    <property type="match status" value="1"/>
</dbReference>